<evidence type="ECO:0000313" key="9">
    <source>
        <dbReference type="Proteomes" id="UP000237271"/>
    </source>
</evidence>
<dbReference type="InterPro" id="IPR019775">
    <property type="entry name" value="WD40_repeat_CS"/>
</dbReference>
<feature type="compositionally biased region" description="Basic and acidic residues" evidence="7">
    <location>
        <begin position="768"/>
        <end position="778"/>
    </location>
</feature>
<dbReference type="GO" id="GO:0006383">
    <property type="term" value="P:transcription by RNA polymerase III"/>
    <property type="evidence" value="ECO:0007669"/>
    <property type="project" value="TreeGrafter"/>
</dbReference>
<evidence type="ECO:0000256" key="2">
    <source>
        <dbReference type="ARBA" id="ARBA00022574"/>
    </source>
</evidence>
<keyword evidence="4" id="KW-0804">Transcription</keyword>
<comment type="subcellular location">
    <subcellularLocation>
        <location evidence="1">Nucleus</location>
    </subcellularLocation>
</comment>
<dbReference type="PANTHER" id="PTHR15052">
    <property type="entry name" value="RNA POLYMERASE III TRANSCRIPTION INITIATION FACTOR COMPLEX SUBUNIT"/>
    <property type="match status" value="1"/>
</dbReference>
<feature type="compositionally biased region" description="Low complexity" evidence="7">
    <location>
        <begin position="1029"/>
        <end position="1039"/>
    </location>
</feature>
<dbReference type="Proteomes" id="UP000237271">
    <property type="component" value="Unassembled WGS sequence"/>
</dbReference>
<feature type="region of interest" description="Disordered" evidence="7">
    <location>
        <begin position="863"/>
        <end position="1087"/>
    </location>
</feature>
<dbReference type="InterPro" id="IPR015943">
    <property type="entry name" value="WD40/YVTN_repeat-like_dom_sf"/>
</dbReference>
<feature type="region of interest" description="Disordered" evidence="7">
    <location>
        <begin position="559"/>
        <end position="657"/>
    </location>
</feature>
<feature type="compositionally biased region" description="Acidic residues" evidence="7">
    <location>
        <begin position="596"/>
        <end position="624"/>
    </location>
</feature>
<evidence type="ECO:0000256" key="7">
    <source>
        <dbReference type="SAM" id="MobiDB-lite"/>
    </source>
</evidence>
<feature type="compositionally biased region" description="Polar residues" evidence="7">
    <location>
        <begin position="755"/>
        <end position="765"/>
    </location>
</feature>
<feature type="compositionally biased region" description="Basic residues" evidence="7">
    <location>
        <begin position="724"/>
        <end position="738"/>
    </location>
</feature>
<organism evidence="8 9">
    <name type="scientific">Phytophthora palmivora</name>
    <dbReference type="NCBI Taxonomy" id="4796"/>
    <lineage>
        <taxon>Eukaryota</taxon>
        <taxon>Sar</taxon>
        <taxon>Stramenopiles</taxon>
        <taxon>Oomycota</taxon>
        <taxon>Peronosporomycetes</taxon>
        <taxon>Peronosporales</taxon>
        <taxon>Peronosporaceae</taxon>
        <taxon>Phytophthora</taxon>
    </lineage>
</organism>
<gene>
    <name evidence="8" type="ORF">PHPALM_31419</name>
</gene>
<dbReference type="InterPro" id="IPR001680">
    <property type="entry name" value="WD40_rpt"/>
</dbReference>
<feature type="region of interest" description="Disordered" evidence="7">
    <location>
        <begin position="689"/>
        <end position="833"/>
    </location>
</feature>
<proteinExistence type="predicted"/>
<feature type="compositionally biased region" description="Basic and acidic residues" evidence="7">
    <location>
        <begin position="54"/>
        <end position="64"/>
    </location>
</feature>
<dbReference type="EMBL" id="NCKW01017019">
    <property type="protein sequence ID" value="POM59799.1"/>
    <property type="molecule type" value="Genomic_DNA"/>
</dbReference>
<feature type="region of interest" description="Disordered" evidence="7">
    <location>
        <begin position="31"/>
        <end position="78"/>
    </location>
</feature>
<feature type="compositionally biased region" description="Low complexity" evidence="7">
    <location>
        <begin position="888"/>
        <end position="903"/>
    </location>
</feature>
<sequence>MALNVGGPVWAMDWLPSPPAANSAVVAASLIKSKQKKPRRSAGARKKTQKQALKGKENNQKEGADGVTTTAANGGAEPKEGAKLEWRYLALATHPPCQVEDGKVVKSTPPDHFYDVPESARNLIQIWAVPPRMVYAIDHESGVAWDLQWCPLVNKFPKTNGRKNVLGILAACFGDGSMRIFEIPEIPGERLQPKLSKDDCLVEKNTPIVVAIIPRIMQLSVQWSPHHWYMLLTGGSDGSVSLWNIKSTIRESDSLGNERAEPEPIEPQRRFQDADTIGKQEAFDWGCGWVAIRAVAWSPFDEHLFATTGNVLFKVWDVREPRVCLRSHRIRSTWGLALQWMDQTSIQISGDQGSVYMYDILTGSYQKLHYHPQIDSPVWDLQFARRGALPLLVSSCTSGSIRAAPAKKLYRAPQNCVEICRLSGEKDSSIERPFKSLKVSFKKHSVLGSADSVSLNTREFCERDAALHRLRLSSSTPGDYPCFLAAGGHAGLVILLEMQVAFDTLISTFFSPPSKKIGRPKKIFATVDENHVSKKLSSKTTGSVPKTVVNAGRKTRTFGSLASPKVIHTAKKKSLGNGNSKPGPRTKSRKKSFIQEDGEVEMEDGIEEEEPEFEEEEEDEDESDLSLMMEDNSDDDRISVSDNDIEEEETTTTNENPEEVRLMKEYQLDLSEEDAVLLAIQMSEYDNIPPPATAAKTGAEESSSMPTLTIPKEQQKKATNAKAAKPKAKTTPKPKTAAKPKAAPRTGKGKKRARFSNNAMETTATPDVDTKCISEEQANRNTGAATTAPTTENANPEPTSTETSTVTLKKTTQAKKTPGRKTTPKMKEDSPILMEAINQAMALQAFEYQMGMSEEDAIKEAIRLSEVGNNSHSPRANQSDSSGLVSAPTPTQPKQIPTTPRTKGASRKKQRKVKKPKEKDQKSDAIPDEDESQSQRPQTPRRLQFSPLNGSESGDHSNVPAANITDNAPAVELTSAKPSRNRPPPKKPSRQKSPTVVAAKTVSEEKKPSTKVSKGATKTPKKTVETKQPSSASAVAAPSTPEDKKPAKRSRSTGAKTAGPPTKRKKTASTSRGGRRSANDRGDIMSEEDAILLALKMSEIEY</sequence>
<keyword evidence="3" id="KW-0677">Repeat</keyword>
<evidence type="ECO:0000256" key="4">
    <source>
        <dbReference type="ARBA" id="ARBA00023163"/>
    </source>
</evidence>
<dbReference type="InterPro" id="IPR036322">
    <property type="entry name" value="WD40_repeat_dom_sf"/>
</dbReference>
<evidence type="ECO:0000256" key="5">
    <source>
        <dbReference type="ARBA" id="ARBA00023242"/>
    </source>
</evidence>
<evidence type="ECO:0000256" key="3">
    <source>
        <dbReference type="ARBA" id="ARBA00022737"/>
    </source>
</evidence>
<protein>
    <submittedName>
        <fullName evidence="8">Uncharacterized protein</fullName>
    </submittedName>
</protein>
<evidence type="ECO:0000256" key="6">
    <source>
        <dbReference type="PROSITE-ProRule" id="PRU00221"/>
    </source>
</evidence>
<dbReference type="PROSITE" id="PS00678">
    <property type="entry name" value="WD_REPEATS_1"/>
    <property type="match status" value="1"/>
</dbReference>
<keyword evidence="2 6" id="KW-0853">WD repeat</keyword>
<dbReference type="GO" id="GO:0005634">
    <property type="term" value="C:nucleus"/>
    <property type="evidence" value="ECO:0007669"/>
    <property type="project" value="UniProtKB-SubCell"/>
</dbReference>
<feature type="compositionally biased region" description="Basic residues" evidence="7">
    <location>
        <begin position="904"/>
        <end position="916"/>
    </location>
</feature>
<keyword evidence="9" id="KW-1185">Reference proteome</keyword>
<dbReference type="PANTHER" id="PTHR15052:SF2">
    <property type="entry name" value="GENERAL TRANSCRIPTION FACTOR 3C POLYPEPTIDE 2"/>
    <property type="match status" value="1"/>
</dbReference>
<dbReference type="InterPro" id="IPR052416">
    <property type="entry name" value="GTF3C_component"/>
</dbReference>
<dbReference type="Gene3D" id="2.130.10.10">
    <property type="entry name" value="YVTN repeat-like/Quinoprotein amine dehydrogenase"/>
    <property type="match status" value="2"/>
</dbReference>
<dbReference type="SMART" id="SM00320">
    <property type="entry name" value="WD40"/>
    <property type="match status" value="4"/>
</dbReference>
<dbReference type="SUPFAM" id="SSF50978">
    <property type="entry name" value="WD40 repeat-like"/>
    <property type="match status" value="1"/>
</dbReference>
<feature type="compositionally biased region" description="Low complexity" evidence="7">
    <location>
        <begin position="781"/>
        <end position="811"/>
    </location>
</feature>
<dbReference type="GO" id="GO:0000127">
    <property type="term" value="C:transcription factor TFIIIC complex"/>
    <property type="evidence" value="ECO:0007669"/>
    <property type="project" value="TreeGrafter"/>
</dbReference>
<name>A0A2P4X2L7_9STRA</name>
<comment type="caution">
    <text evidence="8">The sequence shown here is derived from an EMBL/GenBank/DDBJ whole genome shotgun (WGS) entry which is preliminary data.</text>
</comment>
<accession>A0A2P4X2L7</accession>
<keyword evidence="5" id="KW-0539">Nucleus</keyword>
<feature type="repeat" description="WD" evidence="6">
    <location>
        <begin position="220"/>
        <end position="247"/>
    </location>
</feature>
<evidence type="ECO:0000313" key="8">
    <source>
        <dbReference type="EMBL" id="POM59799.1"/>
    </source>
</evidence>
<feature type="compositionally biased region" description="Basic residues" evidence="7">
    <location>
        <begin position="979"/>
        <end position="990"/>
    </location>
</feature>
<dbReference type="AlphaFoldDB" id="A0A2P4X2L7"/>
<feature type="compositionally biased region" description="Polar residues" evidence="7">
    <location>
        <begin position="867"/>
        <end position="884"/>
    </location>
</feature>
<feature type="compositionally biased region" description="Basic residues" evidence="7">
    <location>
        <begin position="33"/>
        <end position="49"/>
    </location>
</feature>
<reference evidence="8 9" key="1">
    <citation type="journal article" date="2017" name="Genome Biol. Evol.">
        <title>Phytophthora megakarya and P. palmivora, closely related causal agents of cacao black pod rot, underwent increases in genome sizes and gene numbers by different mechanisms.</title>
        <authorList>
            <person name="Ali S.S."/>
            <person name="Shao J."/>
            <person name="Lary D.J."/>
            <person name="Kronmiller B."/>
            <person name="Shen D."/>
            <person name="Strem M.D."/>
            <person name="Amoako-Attah I."/>
            <person name="Akrofi A.Y."/>
            <person name="Begoude B.A."/>
            <person name="Ten Hoopen G.M."/>
            <person name="Coulibaly K."/>
            <person name="Kebe B.I."/>
            <person name="Melnick R.L."/>
            <person name="Guiltinan M.J."/>
            <person name="Tyler B.M."/>
            <person name="Meinhardt L.W."/>
            <person name="Bailey B.A."/>
        </authorList>
    </citation>
    <scope>NUCLEOTIDE SEQUENCE [LARGE SCALE GENOMIC DNA]</scope>
    <source>
        <strain evidence="9">sbr112.9</strain>
    </source>
</reference>
<dbReference type="PROSITE" id="PS50082">
    <property type="entry name" value="WD_REPEATS_2"/>
    <property type="match status" value="1"/>
</dbReference>
<evidence type="ECO:0000256" key="1">
    <source>
        <dbReference type="ARBA" id="ARBA00004123"/>
    </source>
</evidence>
<dbReference type="OrthoDB" id="4703at2759"/>